<dbReference type="GeneID" id="55010020"/>
<sequence length="75" mass="8063">MKAIIGVPAYLLFVLWFAGTFPPADSSAVLAYTIIALFGLMTVVAFCLPTPPREDDDRDVVGRALRVLPPDGGEQ</sequence>
<gene>
    <name evidence="2" type="primary">60</name>
    <name evidence="2" type="ORF">SEA_KENNA_60</name>
</gene>
<evidence type="ECO:0000313" key="2">
    <source>
        <dbReference type="EMBL" id="AZS12336.1"/>
    </source>
</evidence>
<proteinExistence type="predicted"/>
<keyword evidence="3" id="KW-1185">Reference proteome</keyword>
<feature type="transmembrane region" description="Helical" evidence="1">
    <location>
        <begin position="30"/>
        <end position="48"/>
    </location>
</feature>
<dbReference type="Proteomes" id="UP000287034">
    <property type="component" value="Segment"/>
</dbReference>
<dbReference type="KEGG" id="vg:55010020"/>
<keyword evidence="1" id="KW-0472">Membrane</keyword>
<protein>
    <submittedName>
        <fullName evidence="2">Membrane protein</fullName>
    </submittedName>
</protein>
<keyword evidence="1" id="KW-0812">Transmembrane</keyword>
<organism evidence="2 3">
    <name type="scientific">Gordonia phage Kenna</name>
    <dbReference type="NCBI Taxonomy" id="2499025"/>
    <lineage>
        <taxon>Viruses</taxon>
        <taxon>Duplodnaviria</taxon>
        <taxon>Heunggongvirae</taxon>
        <taxon>Uroviricota</taxon>
        <taxon>Caudoviricetes</taxon>
        <taxon>Langleyhallvirinae</taxon>
        <taxon>Getalongvirus</taxon>
        <taxon>Getalongvirus kenna</taxon>
    </lineage>
</organism>
<accession>A0A3S9UPW8</accession>
<keyword evidence="1" id="KW-1133">Transmembrane helix</keyword>
<reference evidence="2 3" key="1">
    <citation type="submission" date="2018-12" db="EMBL/GenBank/DDBJ databases">
        <authorList>
            <person name="Schwell I.Y."/>
            <person name="Nasser A.S."/>
            <person name="Makara A.R."/>
            <person name="Candra L.M."/>
            <person name="Okorie E.C."/>
            <person name="Grossman C.A."/>
            <person name="Agarwal Y.D."/>
            <person name="Houseworth C.D."/>
            <person name="Aull H.G."/>
            <person name="Bortz R.L."/>
            <person name="Warner M.H."/>
            <person name="Garlena R.A."/>
            <person name="Russell D.A."/>
            <person name="Pope W.H."/>
            <person name="Jacobs-Sera D."/>
            <person name="Hatfull G.F."/>
        </authorList>
    </citation>
    <scope>NUCLEOTIDE SEQUENCE [LARGE SCALE GENOMIC DNA]</scope>
</reference>
<dbReference type="RefSeq" id="YP_009818676.1">
    <property type="nucleotide sequence ID" value="NC_048141.1"/>
</dbReference>
<dbReference type="EMBL" id="MK279906">
    <property type="protein sequence ID" value="AZS12336.1"/>
    <property type="molecule type" value="Genomic_DNA"/>
</dbReference>
<evidence type="ECO:0000256" key="1">
    <source>
        <dbReference type="SAM" id="Phobius"/>
    </source>
</evidence>
<name>A0A3S9UPW8_9CAUD</name>
<evidence type="ECO:0000313" key="3">
    <source>
        <dbReference type="Proteomes" id="UP000287034"/>
    </source>
</evidence>